<evidence type="ECO:0000313" key="3">
    <source>
        <dbReference type="Proteomes" id="UP001139179"/>
    </source>
</evidence>
<organism evidence="2 3">
    <name type="scientific">Halalkalibacter oceani</name>
    <dbReference type="NCBI Taxonomy" id="1653776"/>
    <lineage>
        <taxon>Bacteria</taxon>
        <taxon>Bacillati</taxon>
        <taxon>Bacillota</taxon>
        <taxon>Bacilli</taxon>
        <taxon>Bacillales</taxon>
        <taxon>Bacillaceae</taxon>
        <taxon>Halalkalibacter</taxon>
    </lineage>
</organism>
<sequence>MNRLMYAMLLVMTVTLAACSYDFEQGIENGDVINVHGDVYNVAVLQTFLTKVEGKTPDQVRIVEYTNEGDPLLYDLEYDGEKIKIEVDRSEDQYRGSGPVKAEMSCNGIIREERGNEEAFYLLRGCQSGTDVVIVKLRRMIN</sequence>
<evidence type="ECO:0000313" key="2">
    <source>
        <dbReference type="EMBL" id="MCM3714598.1"/>
    </source>
</evidence>
<dbReference type="AlphaFoldDB" id="A0A9X2DSS0"/>
<dbReference type="RefSeq" id="WP_251223369.1">
    <property type="nucleotide sequence ID" value="NZ_JAMBOL010000008.1"/>
</dbReference>
<feature type="chain" id="PRO_5040972902" evidence="1">
    <location>
        <begin position="18"/>
        <end position="142"/>
    </location>
</feature>
<dbReference type="PROSITE" id="PS51257">
    <property type="entry name" value="PROKAR_LIPOPROTEIN"/>
    <property type="match status" value="1"/>
</dbReference>
<protein>
    <submittedName>
        <fullName evidence="2">DUF4362 domain-containing protein</fullName>
    </submittedName>
</protein>
<keyword evidence="1" id="KW-0732">Signal</keyword>
<feature type="signal peptide" evidence="1">
    <location>
        <begin position="1"/>
        <end position="17"/>
    </location>
</feature>
<dbReference type="Pfam" id="PF14275">
    <property type="entry name" value="DUF4362"/>
    <property type="match status" value="1"/>
</dbReference>
<name>A0A9X2DSS0_9BACI</name>
<dbReference type="Proteomes" id="UP001139179">
    <property type="component" value="Unassembled WGS sequence"/>
</dbReference>
<dbReference type="EMBL" id="JAMBOL010000008">
    <property type="protein sequence ID" value="MCM3714598.1"/>
    <property type="molecule type" value="Genomic_DNA"/>
</dbReference>
<comment type="caution">
    <text evidence="2">The sequence shown here is derived from an EMBL/GenBank/DDBJ whole genome shotgun (WGS) entry which is preliminary data.</text>
</comment>
<evidence type="ECO:0000256" key="1">
    <source>
        <dbReference type="SAM" id="SignalP"/>
    </source>
</evidence>
<dbReference type="InterPro" id="IPR025372">
    <property type="entry name" value="DUF4362"/>
</dbReference>
<accession>A0A9X2DSS0</accession>
<proteinExistence type="predicted"/>
<gene>
    <name evidence="2" type="ORF">M3202_10905</name>
</gene>
<keyword evidence="3" id="KW-1185">Reference proteome</keyword>
<reference evidence="2" key="1">
    <citation type="submission" date="2022-05" db="EMBL/GenBank/DDBJ databases">
        <title>Comparative Genomics of Spacecraft Associated Microbes.</title>
        <authorList>
            <person name="Tran M.T."/>
            <person name="Wright A."/>
            <person name="Seuylemezian A."/>
            <person name="Eisen J."/>
            <person name="Coil D."/>
        </authorList>
    </citation>
    <scope>NUCLEOTIDE SEQUENCE</scope>
    <source>
        <strain evidence="2">214.1.1</strain>
    </source>
</reference>